<sequence length="151" mass="16682">MVNKINKEDPHLEGVKKAEIQLAAQTRLLELVFLNATDCSASNIFQQFEECLKTKGIPISNIIGMASDGANVMFGEKNSFVSRLKFCIPNLIFIKCICHSSALVASKACKMLPRSAEDLIRSVATYVSGSAKRSAQLVEIQEFFDGHEKKK</sequence>
<gene>
    <name evidence="1" type="ORF">MEUPH1_LOCUS9298</name>
</gene>
<name>A0AAV0WB37_9HEMI</name>
<dbReference type="PANTHER" id="PTHR37162:SF1">
    <property type="entry name" value="BED-TYPE DOMAIN-CONTAINING PROTEIN"/>
    <property type="match status" value="1"/>
</dbReference>
<dbReference type="PANTHER" id="PTHR37162">
    <property type="entry name" value="HAT FAMILY DIMERISATION DOMAINCONTAINING PROTEIN-RELATED"/>
    <property type="match status" value="1"/>
</dbReference>
<protein>
    <recommendedName>
        <fullName evidence="3">DUF4371 domain-containing protein</fullName>
    </recommendedName>
</protein>
<comment type="caution">
    <text evidence="1">The sequence shown here is derived from an EMBL/GenBank/DDBJ whole genome shotgun (WGS) entry which is preliminary data.</text>
</comment>
<evidence type="ECO:0008006" key="3">
    <source>
        <dbReference type="Google" id="ProtNLM"/>
    </source>
</evidence>
<evidence type="ECO:0000313" key="2">
    <source>
        <dbReference type="Proteomes" id="UP001160148"/>
    </source>
</evidence>
<dbReference type="Proteomes" id="UP001160148">
    <property type="component" value="Unassembled WGS sequence"/>
</dbReference>
<dbReference type="EMBL" id="CARXXK010000002">
    <property type="protein sequence ID" value="CAI6353145.1"/>
    <property type="molecule type" value="Genomic_DNA"/>
</dbReference>
<proteinExistence type="predicted"/>
<dbReference type="AlphaFoldDB" id="A0AAV0WB37"/>
<organism evidence="1 2">
    <name type="scientific">Macrosiphum euphorbiae</name>
    <name type="common">potato aphid</name>
    <dbReference type="NCBI Taxonomy" id="13131"/>
    <lineage>
        <taxon>Eukaryota</taxon>
        <taxon>Metazoa</taxon>
        <taxon>Ecdysozoa</taxon>
        <taxon>Arthropoda</taxon>
        <taxon>Hexapoda</taxon>
        <taxon>Insecta</taxon>
        <taxon>Pterygota</taxon>
        <taxon>Neoptera</taxon>
        <taxon>Paraneoptera</taxon>
        <taxon>Hemiptera</taxon>
        <taxon>Sternorrhyncha</taxon>
        <taxon>Aphidomorpha</taxon>
        <taxon>Aphidoidea</taxon>
        <taxon>Aphididae</taxon>
        <taxon>Macrosiphini</taxon>
        <taxon>Macrosiphum</taxon>
    </lineage>
</organism>
<keyword evidence="2" id="KW-1185">Reference proteome</keyword>
<evidence type="ECO:0000313" key="1">
    <source>
        <dbReference type="EMBL" id="CAI6353145.1"/>
    </source>
</evidence>
<accession>A0AAV0WB37</accession>
<reference evidence="1 2" key="1">
    <citation type="submission" date="2023-01" db="EMBL/GenBank/DDBJ databases">
        <authorList>
            <person name="Whitehead M."/>
        </authorList>
    </citation>
    <scope>NUCLEOTIDE SEQUENCE [LARGE SCALE GENOMIC DNA]</scope>
</reference>